<evidence type="ECO:0000256" key="1">
    <source>
        <dbReference type="SAM" id="MobiDB-lite"/>
    </source>
</evidence>
<organism evidence="2 3">
    <name type="scientific">Nocardioides salarius</name>
    <dbReference type="NCBI Taxonomy" id="374513"/>
    <lineage>
        <taxon>Bacteria</taxon>
        <taxon>Bacillati</taxon>
        <taxon>Actinomycetota</taxon>
        <taxon>Actinomycetes</taxon>
        <taxon>Propionibacteriales</taxon>
        <taxon>Nocardioidaceae</taxon>
        <taxon>Nocardioides</taxon>
    </lineage>
</organism>
<feature type="region of interest" description="Disordered" evidence="1">
    <location>
        <begin position="228"/>
        <end position="249"/>
    </location>
</feature>
<dbReference type="SUPFAM" id="SSF54909">
    <property type="entry name" value="Dimeric alpha+beta barrel"/>
    <property type="match status" value="1"/>
</dbReference>
<comment type="caution">
    <text evidence="2">The sequence shown here is derived from an EMBL/GenBank/DDBJ whole genome shotgun (WGS) entry which is preliminary data.</text>
</comment>
<dbReference type="InterPro" id="IPR011008">
    <property type="entry name" value="Dimeric_a/b-barrel"/>
</dbReference>
<proteinExistence type="predicted"/>
<dbReference type="RefSeq" id="WP_227491578.1">
    <property type="nucleotide sequence ID" value="NZ_JACDTV010000005.1"/>
</dbReference>
<reference evidence="2 3" key="1">
    <citation type="submission" date="2021-01" db="EMBL/GenBank/DDBJ databases">
        <title>Sequencing the genomes of 1000 actinobacteria strains.</title>
        <authorList>
            <person name="Klenk H.-P."/>
        </authorList>
    </citation>
    <scope>NUCLEOTIDE SEQUENCE [LARGE SCALE GENOMIC DNA]</scope>
    <source>
        <strain evidence="2 3">DSM 18239</strain>
    </source>
</reference>
<evidence type="ECO:0000313" key="2">
    <source>
        <dbReference type="EMBL" id="MBM7509097.1"/>
    </source>
</evidence>
<dbReference type="Proteomes" id="UP000732378">
    <property type="component" value="Unassembled WGS sequence"/>
</dbReference>
<evidence type="ECO:0000313" key="3">
    <source>
        <dbReference type="Proteomes" id="UP000732378"/>
    </source>
</evidence>
<accession>A0ABS2MD15</accession>
<protein>
    <recommendedName>
        <fullName evidence="4">EthD domain-containing protein</fullName>
    </recommendedName>
</protein>
<keyword evidence="3" id="KW-1185">Reference proteome</keyword>
<dbReference type="EMBL" id="JAFBBZ010000001">
    <property type="protein sequence ID" value="MBM7509097.1"/>
    <property type="molecule type" value="Genomic_DNA"/>
</dbReference>
<gene>
    <name evidence="2" type="ORF">JOE61_002911</name>
</gene>
<name>A0ABS2MD15_9ACTN</name>
<evidence type="ECO:0008006" key="4">
    <source>
        <dbReference type="Google" id="ProtNLM"/>
    </source>
</evidence>
<sequence length="249" mass="26527">MTTWLPPGTTKTMFVVRADPAPLGSAGLRAGLADAGALRVQLNVDDEHVAPALRLATSAPVSAVLSVWVDPARDPAGVSALVTAAVGAASGWVVDERRRLDPAERYDGTQAEELANVAVLRRPAELDRETWLHRWLVEHTGVAIRTQATSGYVQNICTAPLGAPDPADERVEALVEELFPAAAAHDVHAFYGSGGDDAELGRRLEQLMTSVARIGADRDLDLVPSSRHLWDLADPPGLSRERPATASSR</sequence>